<dbReference type="Gene3D" id="3.40.630.30">
    <property type="match status" value="1"/>
</dbReference>
<organism evidence="2 3">
    <name type="scientific">Streptomyces fumanus</name>
    <dbReference type="NCBI Taxonomy" id="67302"/>
    <lineage>
        <taxon>Bacteria</taxon>
        <taxon>Bacillati</taxon>
        <taxon>Actinomycetota</taxon>
        <taxon>Actinomycetes</taxon>
        <taxon>Kitasatosporales</taxon>
        <taxon>Streptomycetaceae</taxon>
        <taxon>Streptomyces</taxon>
    </lineage>
</organism>
<reference evidence="2" key="1">
    <citation type="journal article" date="2014" name="Int. J. Syst. Evol. Microbiol.">
        <title>Complete genome sequence of Corynebacterium casei LMG S-19264T (=DSM 44701T), isolated from a smear-ripened cheese.</title>
        <authorList>
            <consortium name="US DOE Joint Genome Institute (JGI-PGF)"/>
            <person name="Walter F."/>
            <person name="Albersmeier A."/>
            <person name="Kalinowski J."/>
            <person name="Ruckert C."/>
        </authorList>
    </citation>
    <scope>NUCLEOTIDE SEQUENCE</scope>
    <source>
        <strain evidence="2">JCM 4477</strain>
    </source>
</reference>
<proteinExistence type="predicted"/>
<reference evidence="2" key="2">
    <citation type="submission" date="2020-09" db="EMBL/GenBank/DDBJ databases">
        <authorList>
            <person name="Sun Q."/>
            <person name="Ohkuma M."/>
        </authorList>
    </citation>
    <scope>NUCLEOTIDE SEQUENCE</scope>
    <source>
        <strain evidence="2">JCM 4477</strain>
    </source>
</reference>
<name>A0A919AHV1_9ACTN</name>
<dbReference type="AlphaFoldDB" id="A0A919AHV1"/>
<keyword evidence="3" id="KW-1185">Reference proteome</keyword>
<sequence length="319" mass="34961">MEIKHEAGLSVGFLTLDEALAGDWRAVVPPGQAAPEIDVLRVAEPSRDAWPMLRAAGFVPKPAKISWITGTGADDGEFLAKLPKGERWSIRRARRMAVEAGIRITVQDPVGPGPLGAFLEIYRARIGRMRHGIPYADSQHEQILAEPYLAVWAYLGEQLVGGCLVVAAPDARFTKIRYSAVAERFRETALSRALYVEAVRVSRERGFTATSLGTEPNLYGHVAKAGLFSFKRRMGFEPLPSQDMGNSGGVEADRLLRLDGLDSPALILGFPESSDWRGGWGHFYTTDPNLDLGPYRTDLMADVTVTRMSAGRPVSGRRE</sequence>
<evidence type="ECO:0000313" key="3">
    <source>
        <dbReference type="Proteomes" id="UP000630718"/>
    </source>
</evidence>
<dbReference type="EMBL" id="BNBI01000008">
    <property type="protein sequence ID" value="GHF09848.1"/>
    <property type="molecule type" value="Genomic_DNA"/>
</dbReference>
<dbReference type="PROSITE" id="PS51186">
    <property type="entry name" value="GNAT"/>
    <property type="match status" value="1"/>
</dbReference>
<feature type="domain" description="N-acetyltransferase" evidence="1">
    <location>
        <begin position="105"/>
        <end position="257"/>
    </location>
</feature>
<dbReference type="InterPro" id="IPR016181">
    <property type="entry name" value="Acyl_CoA_acyltransferase"/>
</dbReference>
<dbReference type="GO" id="GO:0016747">
    <property type="term" value="F:acyltransferase activity, transferring groups other than amino-acyl groups"/>
    <property type="evidence" value="ECO:0007669"/>
    <property type="project" value="InterPro"/>
</dbReference>
<dbReference type="InterPro" id="IPR000182">
    <property type="entry name" value="GNAT_dom"/>
</dbReference>
<dbReference type="RefSeq" id="WP_190205560.1">
    <property type="nucleotide sequence ID" value="NZ_BNBI01000008.1"/>
</dbReference>
<evidence type="ECO:0000313" key="2">
    <source>
        <dbReference type="EMBL" id="GHF09848.1"/>
    </source>
</evidence>
<evidence type="ECO:0000259" key="1">
    <source>
        <dbReference type="PROSITE" id="PS51186"/>
    </source>
</evidence>
<comment type="caution">
    <text evidence="2">The sequence shown here is derived from an EMBL/GenBank/DDBJ whole genome shotgun (WGS) entry which is preliminary data.</text>
</comment>
<dbReference type="SUPFAM" id="SSF55729">
    <property type="entry name" value="Acyl-CoA N-acyltransferases (Nat)"/>
    <property type="match status" value="1"/>
</dbReference>
<protein>
    <recommendedName>
        <fullName evidence="1">N-acetyltransferase domain-containing protein</fullName>
    </recommendedName>
</protein>
<dbReference type="Proteomes" id="UP000630718">
    <property type="component" value="Unassembled WGS sequence"/>
</dbReference>
<accession>A0A919AHV1</accession>
<gene>
    <name evidence="2" type="ORF">GCM10018772_38460</name>
</gene>